<dbReference type="EMBL" id="CAJVPK010000697">
    <property type="protein sequence ID" value="CAG8540910.1"/>
    <property type="molecule type" value="Genomic_DNA"/>
</dbReference>
<dbReference type="Pfam" id="PF08618">
    <property type="entry name" value="Opi1"/>
    <property type="match status" value="2"/>
</dbReference>
<name>A0A9N9AU41_9GLOM</name>
<dbReference type="PANTHER" id="PTHR38406">
    <property type="entry name" value="TRANSCRIPTIONAL REPRESSOR OPI1"/>
    <property type="match status" value="1"/>
</dbReference>
<dbReference type="GO" id="GO:0006357">
    <property type="term" value="P:regulation of transcription by RNA polymerase II"/>
    <property type="evidence" value="ECO:0007669"/>
    <property type="project" value="TreeGrafter"/>
</dbReference>
<dbReference type="Proteomes" id="UP000789706">
    <property type="component" value="Unassembled WGS sequence"/>
</dbReference>
<organism evidence="2 3">
    <name type="scientific">Diversispora eburnea</name>
    <dbReference type="NCBI Taxonomy" id="1213867"/>
    <lineage>
        <taxon>Eukaryota</taxon>
        <taxon>Fungi</taxon>
        <taxon>Fungi incertae sedis</taxon>
        <taxon>Mucoromycota</taxon>
        <taxon>Glomeromycotina</taxon>
        <taxon>Glomeromycetes</taxon>
        <taxon>Diversisporales</taxon>
        <taxon>Diversisporaceae</taxon>
        <taxon>Diversispora</taxon>
    </lineage>
</organism>
<sequence length="424" mass="46334">MSINQLCNDPDEEVKEAAAVLENMKQTSTHTSSPHEATLANPNGEGFMSRLMNAYEQGKATSPFIKFTSEMVESSVSRISEKIPVGAGATAGAAGAVVSEEAMKSLQYCLQWLNYAAQHIDHQIAVLRDFIVQLTTPSSSGSVITSPTSTLASIKREVVDTLRKVIEVVSKYASSCLPDHAKSRVRSFILNLPTRWASINHIDTSLSPRSSPHLGPTHDPNHQTADYARRLLSLATESLGMLRNVGDIFGDTVDRAEAWIYRLRVLGVRGNAIDHTAASQFEQPIGWSTSTSLPQQQQNGSIPNGGGYASPYGQPTSQHASSSPSSTGSRSRRSSSSNRMNNHASRKHIRPTIFQNNDEDEDIDTDSSTDSDVEEDKRMEDNRSHRSPKSSNVTKSALQHNGSISARKRKKAVKKDENDKMDLS</sequence>
<feature type="compositionally biased region" description="Basic and acidic residues" evidence="1">
    <location>
        <begin position="375"/>
        <end position="384"/>
    </location>
</feature>
<gene>
    <name evidence="2" type="ORF">DEBURN_LOCUS6605</name>
</gene>
<feature type="compositionally biased region" description="Acidic residues" evidence="1">
    <location>
        <begin position="357"/>
        <end position="374"/>
    </location>
</feature>
<feature type="compositionally biased region" description="Low complexity" evidence="1">
    <location>
        <begin position="321"/>
        <end position="343"/>
    </location>
</feature>
<evidence type="ECO:0000313" key="2">
    <source>
        <dbReference type="EMBL" id="CAG8540910.1"/>
    </source>
</evidence>
<dbReference type="GO" id="GO:0005783">
    <property type="term" value="C:endoplasmic reticulum"/>
    <property type="evidence" value="ECO:0007669"/>
    <property type="project" value="TreeGrafter"/>
</dbReference>
<dbReference type="AlphaFoldDB" id="A0A9N9AU41"/>
<dbReference type="GO" id="GO:0008654">
    <property type="term" value="P:phospholipid biosynthetic process"/>
    <property type="evidence" value="ECO:0007669"/>
    <property type="project" value="TreeGrafter"/>
</dbReference>
<dbReference type="OrthoDB" id="2441642at2759"/>
<keyword evidence="3" id="KW-1185">Reference proteome</keyword>
<comment type="caution">
    <text evidence="2">The sequence shown here is derived from an EMBL/GenBank/DDBJ whole genome shotgun (WGS) entry which is preliminary data.</text>
</comment>
<feature type="compositionally biased region" description="Polar residues" evidence="1">
    <location>
        <begin position="389"/>
        <end position="404"/>
    </location>
</feature>
<dbReference type="GO" id="GO:0005634">
    <property type="term" value="C:nucleus"/>
    <property type="evidence" value="ECO:0007669"/>
    <property type="project" value="TreeGrafter"/>
</dbReference>
<evidence type="ECO:0000256" key="1">
    <source>
        <dbReference type="SAM" id="MobiDB-lite"/>
    </source>
</evidence>
<dbReference type="GO" id="GO:0003714">
    <property type="term" value="F:transcription corepressor activity"/>
    <property type="evidence" value="ECO:0007669"/>
    <property type="project" value="InterPro"/>
</dbReference>
<dbReference type="PANTHER" id="PTHR38406:SF1">
    <property type="entry name" value="TRANSCRIPTIONAL REPRESSOR OPI1"/>
    <property type="match status" value="1"/>
</dbReference>
<proteinExistence type="predicted"/>
<reference evidence="2" key="1">
    <citation type="submission" date="2021-06" db="EMBL/GenBank/DDBJ databases">
        <authorList>
            <person name="Kallberg Y."/>
            <person name="Tangrot J."/>
            <person name="Rosling A."/>
        </authorList>
    </citation>
    <scope>NUCLEOTIDE SEQUENCE</scope>
    <source>
        <strain evidence="2">AZ414A</strain>
    </source>
</reference>
<feature type="compositionally biased region" description="Basic and acidic residues" evidence="1">
    <location>
        <begin position="414"/>
        <end position="424"/>
    </location>
</feature>
<feature type="region of interest" description="Disordered" evidence="1">
    <location>
        <begin position="287"/>
        <end position="424"/>
    </location>
</feature>
<accession>A0A9N9AU41</accession>
<dbReference type="InterPro" id="IPR013927">
    <property type="entry name" value="TF_Opi1_Ccg-8"/>
</dbReference>
<protein>
    <submittedName>
        <fullName evidence="2">5959_t:CDS:1</fullName>
    </submittedName>
</protein>
<dbReference type="GO" id="GO:0030968">
    <property type="term" value="P:endoplasmic reticulum unfolded protein response"/>
    <property type="evidence" value="ECO:0007669"/>
    <property type="project" value="TreeGrafter"/>
</dbReference>
<feature type="compositionally biased region" description="Polar residues" evidence="1">
    <location>
        <begin position="287"/>
        <end position="302"/>
    </location>
</feature>
<evidence type="ECO:0000313" key="3">
    <source>
        <dbReference type="Proteomes" id="UP000789706"/>
    </source>
</evidence>